<reference evidence="2 3" key="1">
    <citation type="submission" date="2020-08" db="EMBL/GenBank/DDBJ databases">
        <title>Bridging the membrane lipid divide: bacteria of the FCB group superphylum have the potential to synthesize archaeal ether lipids.</title>
        <authorList>
            <person name="Villanueva L."/>
            <person name="Von Meijenfeldt F.A.B."/>
            <person name="Westbye A.B."/>
            <person name="Yadav S."/>
            <person name="Hopmans E.C."/>
            <person name="Dutilh B.E."/>
            <person name="Sinninghe Damste J.S."/>
        </authorList>
    </citation>
    <scope>NUCLEOTIDE SEQUENCE [LARGE SCALE GENOMIC DNA]</scope>
    <source>
        <strain evidence="2">NIOZ-UU17</strain>
    </source>
</reference>
<accession>A0A8J6P2Y4</accession>
<dbReference type="PANTHER" id="PTHR39081">
    <property type="entry name" value="MUT7-C DOMAIN-CONTAINING PROTEIN"/>
    <property type="match status" value="1"/>
</dbReference>
<evidence type="ECO:0000313" key="3">
    <source>
        <dbReference type="Proteomes" id="UP000605201"/>
    </source>
</evidence>
<sequence length="175" mass="20148">MLDTGYWIQDTGYLMLNEYGDIRFTAESTLGKLARWLRILGFDTVCQAGVSGERFINSTGENRILLTRTKKVQGRGKGRKLVFIKSNDPLEQVREVLQALGVGAADTRPFSRCTRCNILTRPVDKDTVRSRVPDYVWETNLTFQICSRCRRIYWPGSHIQRSYDIIKQFFETGNV</sequence>
<dbReference type="Proteomes" id="UP000605201">
    <property type="component" value="Unassembled WGS sequence"/>
</dbReference>
<dbReference type="AlphaFoldDB" id="A0A8J6P2Y4"/>
<name>A0A8J6P2Y4_9BACT</name>
<proteinExistence type="predicted"/>
<dbReference type="InterPro" id="IPR002782">
    <property type="entry name" value="Mut7-C_RNAse_dom"/>
</dbReference>
<dbReference type="PANTHER" id="PTHR39081:SF1">
    <property type="entry name" value="MUT7-C RNASE DOMAIN-CONTAINING PROTEIN"/>
    <property type="match status" value="1"/>
</dbReference>
<feature type="domain" description="Mut7-C RNAse" evidence="1">
    <location>
        <begin position="23"/>
        <end position="164"/>
    </location>
</feature>
<comment type="caution">
    <text evidence="2">The sequence shown here is derived from an EMBL/GenBank/DDBJ whole genome shotgun (WGS) entry which is preliminary data.</text>
</comment>
<organism evidence="2 3">
    <name type="scientific">Candidatus Desulfatibia vada</name>
    <dbReference type="NCBI Taxonomy" id="2841696"/>
    <lineage>
        <taxon>Bacteria</taxon>
        <taxon>Pseudomonadati</taxon>
        <taxon>Thermodesulfobacteriota</taxon>
        <taxon>Desulfobacteria</taxon>
        <taxon>Desulfobacterales</taxon>
        <taxon>Desulfobacterales incertae sedis</taxon>
        <taxon>Candidatus Desulfatibia</taxon>
    </lineage>
</organism>
<dbReference type="Pfam" id="PF01927">
    <property type="entry name" value="Mut7-C"/>
    <property type="match status" value="1"/>
</dbReference>
<gene>
    <name evidence="2" type="ORF">H8D96_16545</name>
</gene>
<evidence type="ECO:0000313" key="2">
    <source>
        <dbReference type="EMBL" id="MBC8433518.1"/>
    </source>
</evidence>
<dbReference type="EMBL" id="JACNIG010000305">
    <property type="protein sequence ID" value="MBC8433518.1"/>
    <property type="molecule type" value="Genomic_DNA"/>
</dbReference>
<protein>
    <submittedName>
        <fullName evidence="2">Mut7-C RNAse domain-containing protein</fullName>
    </submittedName>
</protein>
<evidence type="ECO:0000259" key="1">
    <source>
        <dbReference type="Pfam" id="PF01927"/>
    </source>
</evidence>